<dbReference type="InterPro" id="IPR057670">
    <property type="entry name" value="SH3_retrovirus"/>
</dbReference>
<evidence type="ECO:0000256" key="1">
    <source>
        <dbReference type="ARBA" id="ARBA00022670"/>
    </source>
</evidence>
<feature type="domain" description="Integrase catalytic" evidence="6">
    <location>
        <begin position="327"/>
        <end position="501"/>
    </location>
</feature>
<evidence type="ECO:0000256" key="4">
    <source>
        <dbReference type="ARBA" id="ARBA00022801"/>
    </source>
</evidence>
<dbReference type="GO" id="GO:0003676">
    <property type="term" value="F:nucleic acid binding"/>
    <property type="evidence" value="ECO:0007669"/>
    <property type="project" value="InterPro"/>
</dbReference>
<protein>
    <recommendedName>
        <fullName evidence="6">Integrase catalytic domain-containing protein</fullName>
    </recommendedName>
</protein>
<dbReference type="InterPro" id="IPR054722">
    <property type="entry name" value="PolX-like_BBD"/>
</dbReference>
<dbReference type="CDD" id="cd09272">
    <property type="entry name" value="RNase_HI_RT_Ty1"/>
    <property type="match status" value="1"/>
</dbReference>
<dbReference type="InterPro" id="IPR043502">
    <property type="entry name" value="DNA/RNA_pol_sf"/>
</dbReference>
<proteinExistence type="predicted"/>
<dbReference type="GO" id="GO:0004190">
    <property type="term" value="F:aspartic-type endopeptidase activity"/>
    <property type="evidence" value="ECO:0007669"/>
    <property type="project" value="UniProtKB-KW"/>
</dbReference>
<keyword evidence="4" id="KW-0378">Hydrolase</keyword>
<name>A0A2N9EBY4_FAGSY</name>
<organism evidence="7">
    <name type="scientific">Fagus sylvatica</name>
    <name type="common">Beechnut</name>
    <dbReference type="NCBI Taxonomy" id="28930"/>
    <lineage>
        <taxon>Eukaryota</taxon>
        <taxon>Viridiplantae</taxon>
        <taxon>Streptophyta</taxon>
        <taxon>Embryophyta</taxon>
        <taxon>Tracheophyta</taxon>
        <taxon>Spermatophyta</taxon>
        <taxon>Magnoliopsida</taxon>
        <taxon>eudicotyledons</taxon>
        <taxon>Gunneridae</taxon>
        <taxon>Pentapetalae</taxon>
        <taxon>rosids</taxon>
        <taxon>fabids</taxon>
        <taxon>Fagales</taxon>
        <taxon>Fagaceae</taxon>
        <taxon>Fagus</taxon>
    </lineage>
</organism>
<gene>
    <name evidence="7" type="ORF">FSB_LOCUS4409</name>
</gene>
<keyword evidence="5" id="KW-1133">Transmembrane helix</keyword>
<accession>A0A2N9EBY4</accession>
<dbReference type="SUPFAM" id="SSF53098">
    <property type="entry name" value="Ribonuclease H-like"/>
    <property type="match status" value="1"/>
</dbReference>
<dbReference type="PANTHER" id="PTHR42648:SF28">
    <property type="entry name" value="TRANSPOSON-ENCODED PROTEIN WITH RIBONUCLEASE H-LIKE AND RETROVIRUS ZINC FINGER-LIKE DOMAINS"/>
    <property type="match status" value="1"/>
</dbReference>
<evidence type="ECO:0000313" key="7">
    <source>
        <dbReference type="EMBL" id="SPC76527.1"/>
    </source>
</evidence>
<dbReference type="PROSITE" id="PS50994">
    <property type="entry name" value="INTEGRASE"/>
    <property type="match status" value="1"/>
</dbReference>
<dbReference type="Pfam" id="PF22936">
    <property type="entry name" value="Pol_BBD"/>
    <property type="match status" value="1"/>
</dbReference>
<keyword evidence="5" id="KW-0472">Membrane</keyword>
<dbReference type="Gene3D" id="3.30.420.10">
    <property type="entry name" value="Ribonuclease H-like superfamily/Ribonuclease H"/>
    <property type="match status" value="1"/>
</dbReference>
<keyword evidence="5" id="KW-0812">Transmembrane</keyword>
<evidence type="ECO:0000256" key="3">
    <source>
        <dbReference type="ARBA" id="ARBA00022750"/>
    </source>
</evidence>
<keyword evidence="3" id="KW-0064">Aspartyl protease</keyword>
<dbReference type="PANTHER" id="PTHR42648">
    <property type="entry name" value="TRANSPOSASE, PUTATIVE-RELATED"/>
    <property type="match status" value="1"/>
</dbReference>
<keyword evidence="2" id="KW-0479">Metal-binding</keyword>
<dbReference type="InterPro" id="IPR039537">
    <property type="entry name" value="Retrotran_Ty1/copia-like"/>
</dbReference>
<evidence type="ECO:0000256" key="5">
    <source>
        <dbReference type="SAM" id="Phobius"/>
    </source>
</evidence>
<keyword evidence="1" id="KW-0645">Protease</keyword>
<dbReference type="EMBL" id="OIVN01000224">
    <property type="protein sequence ID" value="SPC76527.1"/>
    <property type="molecule type" value="Genomic_DNA"/>
</dbReference>
<dbReference type="AlphaFoldDB" id="A0A2N9EBY4"/>
<dbReference type="GO" id="GO:0006508">
    <property type="term" value="P:proteolysis"/>
    <property type="evidence" value="ECO:0007669"/>
    <property type="project" value="UniProtKB-KW"/>
</dbReference>
<feature type="transmembrane region" description="Helical" evidence="5">
    <location>
        <begin position="1147"/>
        <end position="1167"/>
    </location>
</feature>
<dbReference type="Pfam" id="PF07727">
    <property type="entry name" value="RVT_2"/>
    <property type="match status" value="1"/>
</dbReference>
<sequence length="1168" mass="130405">MVGIEGIVVGMVGYGVIGRGGSVGNVGNMVVGSVGRDGSVGNSGNVTLGRVGIVGSADAGGGAGALDTPSFSSHLASIKTLNRTNFEEWNETLLVVLAILCMMIMRLSMDKTIKNYLAAVSEKFVVFNKAKKGNYMRLLTTPLALVCFESNLVDVPLNSWWVDTGASIHVTNSLHGFKSKRRPYDGEVAVYMGNGEKALVEFIGVVNLPLASGGVLVLDDVVYVPSLRRSLISVSKLDSSGFGFHFGNKRFVLYSGSREIASGALCDGLYKLDLDPNYPSSHNVFATIGSKRVNDEFSSMLWHRHFQTCVDCVKGKLTRARKKGATRSEGLLEIIHTDICGPFTPSTLGGYKYFITFIDDFSRYGYIFLIHEKSEALDMFKIYKAEIELKQEKKIKIVRSDRGGEFYGRYGEAGQIPGPFAKFLQECGVDAQYTMPGEPEQNGVAERRNRTLMDMTAAYILNRVPSKSVPKTPFELWCGHKPSLSHFRIWGCPAEVRPYDPSLKKLDPRSVSGYFVGYANKSKGYRFYCPSYSMRIVESKRAVFLEGDSVNEVVQPSRFAFEEERVAIPVPPSLESAVSLPLTEHVDEAIPMVIEAQPIDDALLRRSQRSRKPAISDDYMVYLQEHEFDIGVVDDPSSYSQAIQSSQSTKWIDAMVDELKSMDNNNVWDLVDLPNGCRPIGCKWVFKTKKDSTGKIERYKARLVAKGFSQKEGVDYKETFSPVSSKDSFRIVMALVAHFDFELHQMDVKTAFLNGDLTEDVYMLQPDGFQVSGKEHMVCKLKKSIYGLKQASRQWYLKFDNVVTSFGFKENPVDHCIYLKISGSKIIFLVLYVDDILLASNDLGLLRETKRFLFDNFEMKDLGEASFVLGIEIHRDRSRGILGLSQKSYISRVLERFNMSTCAAGDAPVVKGDKLSKLQCPQNDLERNEMKKIPYASAVGSLMYAQVCTRPDIAFAISVLGRFQSDPSMDHWRAAKKVLRYLQRTKDFMLTYRHSDLLEVVGYADADYAGCADDLKSTSGYVFMLAGGAISWKSVKQTLTASSTMQAEYVACYEATLQAVWLRNFISRLEIVDSISKPLTIYNDNSAAVCFSKNNKRSSGSKHMHIKYLVVREKILELQTSIIHIATEEMIADPLTKGLPPKVFKSMLLIWGWLKVLMFLVSGSYVFV</sequence>
<dbReference type="SUPFAM" id="SSF56672">
    <property type="entry name" value="DNA/RNA polymerases"/>
    <property type="match status" value="1"/>
</dbReference>
<reference evidence="7" key="1">
    <citation type="submission" date="2018-02" db="EMBL/GenBank/DDBJ databases">
        <authorList>
            <person name="Cohen D.B."/>
            <person name="Kent A.D."/>
        </authorList>
    </citation>
    <scope>NUCLEOTIDE SEQUENCE</scope>
</reference>
<dbReference type="Pfam" id="PF00665">
    <property type="entry name" value="rve"/>
    <property type="match status" value="1"/>
</dbReference>
<dbReference type="InterPro" id="IPR001584">
    <property type="entry name" value="Integrase_cat-core"/>
</dbReference>
<dbReference type="GO" id="GO:0046872">
    <property type="term" value="F:metal ion binding"/>
    <property type="evidence" value="ECO:0007669"/>
    <property type="project" value="UniProtKB-KW"/>
</dbReference>
<evidence type="ECO:0000256" key="2">
    <source>
        <dbReference type="ARBA" id="ARBA00022723"/>
    </source>
</evidence>
<dbReference type="GO" id="GO:0015074">
    <property type="term" value="P:DNA integration"/>
    <property type="evidence" value="ECO:0007669"/>
    <property type="project" value="InterPro"/>
</dbReference>
<evidence type="ECO:0000259" key="6">
    <source>
        <dbReference type="PROSITE" id="PS50994"/>
    </source>
</evidence>
<dbReference type="InterPro" id="IPR013103">
    <property type="entry name" value="RVT_2"/>
</dbReference>
<dbReference type="InterPro" id="IPR012337">
    <property type="entry name" value="RNaseH-like_sf"/>
</dbReference>
<dbReference type="Pfam" id="PF25597">
    <property type="entry name" value="SH3_retrovirus"/>
    <property type="match status" value="1"/>
</dbReference>
<dbReference type="InterPro" id="IPR036397">
    <property type="entry name" value="RNaseH_sf"/>
</dbReference>